<evidence type="ECO:0000256" key="1">
    <source>
        <dbReference type="ARBA" id="ARBA00007447"/>
    </source>
</evidence>
<dbReference type="Gene3D" id="2.40.70.10">
    <property type="entry name" value="Acid Proteases"/>
    <property type="match status" value="2"/>
</dbReference>
<dbReference type="PANTHER" id="PTHR47966:SF51">
    <property type="entry name" value="BETA-SITE APP-CLEAVING ENZYME, ISOFORM A-RELATED"/>
    <property type="match status" value="1"/>
</dbReference>
<dbReference type="BRENDA" id="3.4.23.1">
    <property type="organism ID" value="12550"/>
</dbReference>
<dbReference type="PROSITE" id="PS51767">
    <property type="entry name" value="PEPTIDASE_A1"/>
    <property type="match status" value="1"/>
</dbReference>
<dbReference type="eggNOG" id="ENOG502ZAXC">
    <property type="taxonomic scope" value="Bacteria"/>
</dbReference>
<dbReference type="KEGG" id="saz:Sama_0787"/>
<dbReference type="SUPFAM" id="SSF50630">
    <property type="entry name" value="Acid proteases"/>
    <property type="match status" value="1"/>
</dbReference>
<dbReference type="PANTHER" id="PTHR47966">
    <property type="entry name" value="BETA-SITE APP-CLEAVING ENZYME, ISOFORM A-RELATED"/>
    <property type="match status" value="1"/>
</dbReference>
<dbReference type="InterPro" id="IPR001969">
    <property type="entry name" value="Aspartic_peptidase_AS"/>
</dbReference>
<reference evidence="4 5" key="1">
    <citation type="submission" date="2006-12" db="EMBL/GenBank/DDBJ databases">
        <title>Complete sequence of Shewanella amazonensis SB2B.</title>
        <authorList>
            <consortium name="US DOE Joint Genome Institute"/>
            <person name="Copeland A."/>
            <person name="Lucas S."/>
            <person name="Lapidus A."/>
            <person name="Barry K."/>
            <person name="Detter J.C."/>
            <person name="Glavina del Rio T."/>
            <person name="Hammon N."/>
            <person name="Israni S."/>
            <person name="Dalin E."/>
            <person name="Tice H."/>
            <person name="Pitluck S."/>
            <person name="Munk A.C."/>
            <person name="Brettin T."/>
            <person name="Bruce D."/>
            <person name="Han C."/>
            <person name="Tapia R."/>
            <person name="Gilna P."/>
            <person name="Schmutz J."/>
            <person name="Larimer F."/>
            <person name="Land M."/>
            <person name="Hauser L."/>
            <person name="Kyrpides N."/>
            <person name="Mikhailova N."/>
            <person name="Fredrickson J."/>
            <person name="Richardson P."/>
        </authorList>
    </citation>
    <scope>NUCLEOTIDE SEQUENCE [LARGE SCALE GENOMIC DNA]</scope>
    <source>
        <strain evidence="5">ATCC BAA-1098 / SB2B</strain>
    </source>
</reference>
<protein>
    <submittedName>
        <fullName evidence="4">Peptidase A1, pepsin</fullName>
    </submittedName>
</protein>
<dbReference type="STRING" id="326297.Sama_0787"/>
<dbReference type="MEROPS" id="A01.095"/>
<dbReference type="AlphaFoldDB" id="A1S3N8"/>
<dbReference type="MINT" id="A1S3N8"/>
<dbReference type="GO" id="GO:0006508">
    <property type="term" value="P:proteolysis"/>
    <property type="evidence" value="ECO:0007669"/>
    <property type="project" value="InterPro"/>
</dbReference>
<evidence type="ECO:0000256" key="2">
    <source>
        <dbReference type="SAM" id="MobiDB-lite"/>
    </source>
</evidence>
<dbReference type="IntAct" id="A1S3N8">
    <property type="interactions" value="1"/>
</dbReference>
<comment type="interaction">
    <interactant intactId="EBI-7016414">
        <id>A1S3N8</id>
    </interactant>
    <interactant intactId="EBI-3989070">
        <id>P01317</id>
        <label>INS</label>
    </interactant>
    <organismsDiffer>true</organismsDiffer>
    <experiments>2</experiments>
</comment>
<accession>A1S3N8</accession>
<feature type="domain" description="Peptidase A1" evidence="3">
    <location>
        <begin position="19"/>
        <end position="415"/>
    </location>
</feature>
<keyword evidence="5" id="KW-1185">Reference proteome</keyword>
<dbReference type="InterPro" id="IPR001461">
    <property type="entry name" value="Aspartic_peptidase_A1"/>
</dbReference>
<dbReference type="CDD" id="cd05471">
    <property type="entry name" value="pepsin_like"/>
    <property type="match status" value="1"/>
</dbReference>
<dbReference type="PROSITE" id="PS00141">
    <property type="entry name" value="ASP_PROTEASE"/>
    <property type="match status" value="2"/>
</dbReference>
<proteinExistence type="evidence at protein level"/>
<evidence type="ECO:0000313" key="4">
    <source>
        <dbReference type="EMBL" id="ABL98994.1"/>
    </source>
</evidence>
<feature type="compositionally biased region" description="Polar residues" evidence="2">
    <location>
        <begin position="426"/>
        <end position="445"/>
    </location>
</feature>
<dbReference type="Pfam" id="PF00026">
    <property type="entry name" value="Asp"/>
    <property type="match status" value="2"/>
</dbReference>
<dbReference type="InterPro" id="IPR033121">
    <property type="entry name" value="PEPTIDASE_A1"/>
</dbReference>
<gene>
    <name evidence="4" type="ordered locus">Sama_0787</name>
</gene>
<evidence type="ECO:0000259" key="3">
    <source>
        <dbReference type="PROSITE" id="PS51767"/>
    </source>
</evidence>
<dbReference type="InterPro" id="IPR021109">
    <property type="entry name" value="Peptidase_aspartic_dom_sf"/>
</dbReference>
<dbReference type="GO" id="GO:0004190">
    <property type="term" value="F:aspartic-type endopeptidase activity"/>
    <property type="evidence" value="ECO:0007669"/>
    <property type="project" value="InterPro"/>
</dbReference>
<dbReference type="Proteomes" id="UP000009175">
    <property type="component" value="Chromosome"/>
</dbReference>
<dbReference type="OrthoDB" id="6381203at2"/>
<dbReference type="EMBL" id="CP000507">
    <property type="protein sequence ID" value="ABL98994.1"/>
    <property type="molecule type" value="Genomic_DNA"/>
</dbReference>
<dbReference type="RefSeq" id="WP_011758904.1">
    <property type="nucleotide sequence ID" value="NC_008700.1"/>
</dbReference>
<comment type="similarity">
    <text evidence="1">Belongs to the peptidase A1 family.</text>
</comment>
<evidence type="ECO:0000313" key="5">
    <source>
        <dbReference type="Proteomes" id="UP000009175"/>
    </source>
</evidence>
<dbReference type="InterPro" id="IPR034164">
    <property type="entry name" value="Pepsin-like_dom"/>
</dbReference>
<name>A1S3N8_SHEAM</name>
<dbReference type="SMR" id="A1S3N8"/>
<feature type="region of interest" description="Disordered" evidence="2">
    <location>
        <begin position="423"/>
        <end position="445"/>
    </location>
</feature>
<dbReference type="HOGENOM" id="CLU_529857_0_0_6"/>
<sequence>MSKRIIELKLTNLLAEGGYTACLRLGSEAQSVNLIIDTGSSTLVVHESGYKAGNDKELKPTTLAQEVNYGLGGWLGAVVHTSIHAGELAMADTPLALVHAEAEHTFLDADGIWGMAYHPLNRGYDLTTYLTSHGIDPASTFPWPFPDEAHPLVKQQLDDFKALLPQLPEEDVATCFTLMEERGLCANRFTLITRRSSIHVTAPNACANTLAADPLNQGLLILGSHAADAAPNHGCAVDLKVVHDRYYNVNLKAVRWQNDTDIALPTAQAAHLCRGSSNAIVDSGASLICLPAVAFTPLMQRLWARLPDSKQLTSPFMGDISQIMAAQKQGIDSSLLNLDDWPRLEFVFEGANGENVCLGVDAHHYWQVNAPDYGKAVFKLMGQLPHWPAQSILGLPLFNPYRVVFRRDLGEQGIVRFIPHPPLSQGPVSQSPLNQNPINQSKAMP</sequence>
<organism evidence="4 5">
    <name type="scientific">Shewanella amazonensis (strain ATCC BAA-1098 / SB2B)</name>
    <dbReference type="NCBI Taxonomy" id="326297"/>
    <lineage>
        <taxon>Bacteria</taxon>
        <taxon>Pseudomonadati</taxon>
        <taxon>Pseudomonadota</taxon>
        <taxon>Gammaproteobacteria</taxon>
        <taxon>Alteromonadales</taxon>
        <taxon>Shewanellaceae</taxon>
        <taxon>Shewanella</taxon>
    </lineage>
</organism>